<feature type="compositionally biased region" description="Basic and acidic residues" evidence="1">
    <location>
        <begin position="70"/>
        <end position="80"/>
    </location>
</feature>
<dbReference type="SUPFAM" id="SSF50249">
    <property type="entry name" value="Nucleic acid-binding proteins"/>
    <property type="match status" value="1"/>
</dbReference>
<name>A0A6J5LGW7_9CAUD</name>
<dbReference type="EMBL" id="LR796262">
    <property type="protein sequence ID" value="CAB4132376.1"/>
    <property type="molecule type" value="Genomic_DNA"/>
</dbReference>
<accession>A0A6J5LGW7</accession>
<organism evidence="2">
    <name type="scientific">uncultured Caudovirales phage</name>
    <dbReference type="NCBI Taxonomy" id="2100421"/>
    <lineage>
        <taxon>Viruses</taxon>
        <taxon>Duplodnaviria</taxon>
        <taxon>Heunggongvirae</taxon>
        <taxon>Uroviricota</taxon>
        <taxon>Caudoviricetes</taxon>
        <taxon>Peduoviridae</taxon>
        <taxon>Maltschvirus</taxon>
        <taxon>Maltschvirus maltsch</taxon>
    </lineage>
</organism>
<evidence type="ECO:0000313" key="2">
    <source>
        <dbReference type="EMBL" id="CAB4132376.1"/>
    </source>
</evidence>
<dbReference type="Gene3D" id="2.40.50.140">
    <property type="entry name" value="Nucleic acid-binding proteins"/>
    <property type="match status" value="1"/>
</dbReference>
<feature type="region of interest" description="Disordered" evidence="1">
    <location>
        <begin position="65"/>
        <end position="85"/>
    </location>
</feature>
<evidence type="ECO:0008006" key="3">
    <source>
        <dbReference type="Google" id="ProtNLM"/>
    </source>
</evidence>
<dbReference type="InterPro" id="IPR022595">
    <property type="entry name" value="Enc34_ssDNA-bd"/>
</dbReference>
<dbReference type="Pfam" id="PF10991">
    <property type="entry name" value="Enc34_ssDNA-bd"/>
    <property type="match status" value="1"/>
</dbReference>
<reference evidence="2" key="1">
    <citation type="submission" date="2020-04" db="EMBL/GenBank/DDBJ databases">
        <authorList>
            <person name="Chiriac C."/>
            <person name="Salcher M."/>
            <person name="Ghai R."/>
            <person name="Kavagutti S V."/>
        </authorList>
    </citation>
    <scope>NUCLEOTIDE SEQUENCE</scope>
</reference>
<gene>
    <name evidence="2" type="ORF">UFOVP261_12</name>
</gene>
<evidence type="ECO:0000256" key="1">
    <source>
        <dbReference type="SAM" id="MobiDB-lite"/>
    </source>
</evidence>
<sequence>MSKVVTGKGRFSYLNWASAKKNELSGKDEYSTEFLIPKSDTKTITDLKAAMKSALDKKFNGKYPANLRNPLRDGDNETKQDGSSLGEQYKGHYFIRCKSNEQPQTVDSSGNPILAANDFVSGDYGRVSITAYAYSQAGNNGVAFWLNNIQMLSKGDALGSKSSALDDFGIVKHDWKTIPAQDNDIPFP</sequence>
<proteinExistence type="predicted"/>
<protein>
    <recommendedName>
        <fullName evidence="3">DUF2815 family protein</fullName>
    </recommendedName>
</protein>
<dbReference type="InterPro" id="IPR012340">
    <property type="entry name" value="NA-bd_OB-fold"/>
</dbReference>